<evidence type="ECO:0000313" key="4">
    <source>
        <dbReference type="EMBL" id="CQR23965.1"/>
    </source>
</evidence>
<sequence>MELERRLVELRKEKNLSQEELAEKLYVSRQTISNWERGKTYPDIHSLLLIATYFDVSLNNLIKGDVDIMKHQVDQSQLKKWTIIAGVSLFVFSVVVPTRYLFDAKKVSIVLSILVIPLVYSLFQILYIVKNRNLQTYDDILNFLNPEKKIKAGFFSELGFVFKLFVITWLIFFAGTVTSALIFWK</sequence>
<feature type="transmembrane region" description="Helical" evidence="2">
    <location>
        <begin position="158"/>
        <end position="184"/>
    </location>
</feature>
<dbReference type="InterPro" id="IPR001387">
    <property type="entry name" value="Cro/C1-type_HTH"/>
</dbReference>
<dbReference type="Gene3D" id="1.10.260.40">
    <property type="entry name" value="lambda repressor-like DNA-binding domains"/>
    <property type="match status" value="1"/>
</dbReference>
<dbReference type="PROSITE" id="PS50943">
    <property type="entry name" value="HTH_CROC1"/>
    <property type="match status" value="1"/>
</dbReference>
<dbReference type="PANTHER" id="PTHR46558:SF15">
    <property type="entry name" value="HELIX-TURN-HELIX DOMAIN PROTEIN"/>
    <property type="match status" value="1"/>
</dbReference>
<accession>A0A0E4H6R4</accession>
<dbReference type="CDD" id="cd00093">
    <property type="entry name" value="HTH_XRE"/>
    <property type="match status" value="1"/>
</dbReference>
<dbReference type="SMART" id="SM00530">
    <property type="entry name" value="HTH_XRE"/>
    <property type="match status" value="1"/>
</dbReference>
<evidence type="ECO:0000259" key="3">
    <source>
        <dbReference type="PROSITE" id="PS50943"/>
    </source>
</evidence>
<dbReference type="PANTHER" id="PTHR46558">
    <property type="entry name" value="TRACRIPTIONAL REGULATORY PROTEIN-RELATED-RELATED"/>
    <property type="match status" value="1"/>
</dbReference>
<keyword evidence="1" id="KW-0238">DNA-binding</keyword>
<feature type="transmembrane region" description="Helical" evidence="2">
    <location>
        <begin position="108"/>
        <end position="129"/>
    </location>
</feature>
<dbReference type="STRING" id="1608583.BN1356_00332"/>
<evidence type="ECO:0000256" key="1">
    <source>
        <dbReference type="ARBA" id="ARBA00023125"/>
    </source>
</evidence>
<dbReference type="RefSeq" id="WP_093649687.1">
    <property type="nucleotide sequence ID" value="NZ_CTEN01000001.1"/>
</dbReference>
<protein>
    <submittedName>
        <fullName evidence="4">Transcriptional regulator</fullName>
    </submittedName>
</protein>
<feature type="transmembrane region" description="Helical" evidence="2">
    <location>
        <begin position="83"/>
        <end position="102"/>
    </location>
</feature>
<dbReference type="EMBL" id="CTEN01000001">
    <property type="protein sequence ID" value="CQR23965.1"/>
    <property type="molecule type" value="Genomic_DNA"/>
</dbReference>
<keyword evidence="5" id="KW-1185">Reference proteome</keyword>
<organism evidence="4 5">
    <name type="scientific">Streptococcus varani</name>
    <dbReference type="NCBI Taxonomy" id="1608583"/>
    <lineage>
        <taxon>Bacteria</taxon>
        <taxon>Bacillati</taxon>
        <taxon>Bacillota</taxon>
        <taxon>Bacilli</taxon>
        <taxon>Lactobacillales</taxon>
        <taxon>Streptococcaceae</taxon>
        <taxon>Streptococcus</taxon>
    </lineage>
</organism>
<feature type="domain" description="HTH cro/C1-type" evidence="3">
    <location>
        <begin position="7"/>
        <end position="61"/>
    </location>
</feature>
<reference evidence="5" key="1">
    <citation type="submission" date="2015-03" db="EMBL/GenBank/DDBJ databases">
        <authorList>
            <person name="Urmite Genomes"/>
        </authorList>
    </citation>
    <scope>NUCLEOTIDE SEQUENCE [LARGE SCALE GENOMIC DNA]</scope>
    <source>
        <strain evidence="5">FF10</strain>
    </source>
</reference>
<dbReference type="InterPro" id="IPR010982">
    <property type="entry name" value="Lambda_DNA-bd_dom_sf"/>
</dbReference>
<proteinExistence type="predicted"/>
<dbReference type="SUPFAM" id="SSF47413">
    <property type="entry name" value="lambda repressor-like DNA-binding domains"/>
    <property type="match status" value="1"/>
</dbReference>
<keyword evidence="2" id="KW-0812">Transmembrane</keyword>
<keyword evidence="2" id="KW-0472">Membrane</keyword>
<dbReference type="Pfam" id="PF01381">
    <property type="entry name" value="HTH_3"/>
    <property type="match status" value="1"/>
</dbReference>
<name>A0A0E4H6R4_9STRE</name>
<dbReference type="OrthoDB" id="9805856at2"/>
<evidence type="ECO:0000313" key="5">
    <source>
        <dbReference type="Proteomes" id="UP000198604"/>
    </source>
</evidence>
<dbReference type="Proteomes" id="UP000198604">
    <property type="component" value="Unassembled WGS sequence"/>
</dbReference>
<dbReference type="AlphaFoldDB" id="A0A0E4H6R4"/>
<gene>
    <name evidence="4" type="ORF">BN1356_00332</name>
</gene>
<keyword evidence="2" id="KW-1133">Transmembrane helix</keyword>
<evidence type="ECO:0000256" key="2">
    <source>
        <dbReference type="SAM" id="Phobius"/>
    </source>
</evidence>
<dbReference type="GO" id="GO:0003677">
    <property type="term" value="F:DNA binding"/>
    <property type="evidence" value="ECO:0007669"/>
    <property type="project" value="UniProtKB-KW"/>
</dbReference>